<evidence type="ECO:0000313" key="2">
    <source>
        <dbReference type="Proteomes" id="UP000807342"/>
    </source>
</evidence>
<dbReference type="EMBL" id="MU151068">
    <property type="protein sequence ID" value="KAF9452724.1"/>
    <property type="molecule type" value="Genomic_DNA"/>
</dbReference>
<keyword evidence="2" id="KW-1185">Reference proteome</keyword>
<reference evidence="1" key="1">
    <citation type="submission" date="2020-11" db="EMBL/GenBank/DDBJ databases">
        <authorList>
            <consortium name="DOE Joint Genome Institute"/>
            <person name="Ahrendt S."/>
            <person name="Riley R."/>
            <person name="Andreopoulos W."/>
            <person name="Labutti K."/>
            <person name="Pangilinan J."/>
            <person name="Ruiz-Duenas F.J."/>
            <person name="Barrasa J.M."/>
            <person name="Sanchez-Garcia M."/>
            <person name="Camarero S."/>
            <person name="Miyauchi S."/>
            <person name="Serrano A."/>
            <person name="Linde D."/>
            <person name="Babiker R."/>
            <person name="Drula E."/>
            <person name="Ayuso-Fernandez I."/>
            <person name="Pacheco R."/>
            <person name="Padilla G."/>
            <person name="Ferreira P."/>
            <person name="Barriuso J."/>
            <person name="Kellner H."/>
            <person name="Castanera R."/>
            <person name="Alfaro M."/>
            <person name="Ramirez L."/>
            <person name="Pisabarro A.G."/>
            <person name="Kuo A."/>
            <person name="Tritt A."/>
            <person name="Lipzen A."/>
            <person name="He G."/>
            <person name="Yan M."/>
            <person name="Ng V."/>
            <person name="Cullen D."/>
            <person name="Martin F."/>
            <person name="Rosso M.-N."/>
            <person name="Henrissat B."/>
            <person name="Hibbett D."/>
            <person name="Martinez A.T."/>
            <person name="Grigoriev I.V."/>
        </authorList>
    </citation>
    <scope>NUCLEOTIDE SEQUENCE</scope>
    <source>
        <strain evidence="1">MF-IS2</strain>
    </source>
</reference>
<name>A0A9P6C901_9AGAR</name>
<dbReference type="Proteomes" id="UP000807342">
    <property type="component" value="Unassembled WGS sequence"/>
</dbReference>
<organism evidence="1 2">
    <name type="scientific">Macrolepiota fuliginosa MF-IS2</name>
    <dbReference type="NCBI Taxonomy" id="1400762"/>
    <lineage>
        <taxon>Eukaryota</taxon>
        <taxon>Fungi</taxon>
        <taxon>Dikarya</taxon>
        <taxon>Basidiomycota</taxon>
        <taxon>Agaricomycotina</taxon>
        <taxon>Agaricomycetes</taxon>
        <taxon>Agaricomycetidae</taxon>
        <taxon>Agaricales</taxon>
        <taxon>Agaricineae</taxon>
        <taxon>Agaricaceae</taxon>
        <taxon>Macrolepiota</taxon>
    </lineage>
</organism>
<gene>
    <name evidence="1" type="ORF">P691DRAFT_161993</name>
</gene>
<proteinExistence type="predicted"/>
<sequence>MCAFLLNARTLCCIIGFDDDVWDPGLAMPFGGAPSVWRWCSGVGPWLPPFYSSPYFWSRSPEFFLFCHLFCRCCGGCAVLRCRRWVLRLSSRVDVLYCWNGTGLLASSRCQWIFSESRVGADKEFSVVPFKSVGQCQCNRVAWRQTVHYL</sequence>
<comment type="caution">
    <text evidence="1">The sequence shown here is derived from an EMBL/GenBank/DDBJ whole genome shotgun (WGS) entry which is preliminary data.</text>
</comment>
<protein>
    <submittedName>
        <fullName evidence="1">Uncharacterized protein</fullName>
    </submittedName>
</protein>
<accession>A0A9P6C901</accession>
<evidence type="ECO:0000313" key="1">
    <source>
        <dbReference type="EMBL" id="KAF9452724.1"/>
    </source>
</evidence>
<dbReference type="AlphaFoldDB" id="A0A9P6C901"/>